<dbReference type="GO" id="GO:1990904">
    <property type="term" value="C:ribonucleoprotein complex"/>
    <property type="evidence" value="ECO:0007669"/>
    <property type="project" value="UniProtKB-KW"/>
</dbReference>
<evidence type="ECO:0000313" key="4">
    <source>
        <dbReference type="EMBL" id="KAK3018730.1"/>
    </source>
</evidence>
<dbReference type="GO" id="GO:0003735">
    <property type="term" value="F:structural constituent of ribosome"/>
    <property type="evidence" value="ECO:0007669"/>
    <property type="project" value="InterPro"/>
</dbReference>
<dbReference type="GO" id="GO:0006412">
    <property type="term" value="P:translation"/>
    <property type="evidence" value="ECO:0007669"/>
    <property type="project" value="InterPro"/>
</dbReference>
<accession>A0AA88W2G4</accession>
<sequence length="103" mass="11681">MASLHPLQTQFGISIECPHLIGNLNKLHRWLLTRPKLKGEAAAAAAGRWLRFRFLRSYSGGADVGICKKLARTTGISVDHRRRNRSLEGYLANTHMRSIYKDH</sequence>
<keyword evidence="2" id="KW-0689">Ribosomal protein</keyword>
<dbReference type="AlphaFoldDB" id="A0AA88W2G4"/>
<proteinExistence type="inferred from homology"/>
<keyword evidence="3" id="KW-0687">Ribonucleoprotein</keyword>
<organism evidence="4 5">
    <name type="scientific">Escallonia herrerae</name>
    <dbReference type="NCBI Taxonomy" id="1293975"/>
    <lineage>
        <taxon>Eukaryota</taxon>
        <taxon>Viridiplantae</taxon>
        <taxon>Streptophyta</taxon>
        <taxon>Embryophyta</taxon>
        <taxon>Tracheophyta</taxon>
        <taxon>Spermatophyta</taxon>
        <taxon>Magnoliopsida</taxon>
        <taxon>eudicotyledons</taxon>
        <taxon>Gunneridae</taxon>
        <taxon>Pentapetalae</taxon>
        <taxon>asterids</taxon>
        <taxon>campanulids</taxon>
        <taxon>Escalloniales</taxon>
        <taxon>Escalloniaceae</taxon>
        <taxon>Escallonia</taxon>
    </lineage>
</organism>
<dbReference type="InterPro" id="IPR001380">
    <property type="entry name" value="Ribosomal_eL13"/>
</dbReference>
<gene>
    <name evidence="4" type="ORF">RJ639_003925</name>
</gene>
<dbReference type="Proteomes" id="UP001188597">
    <property type="component" value="Unassembled WGS sequence"/>
</dbReference>
<name>A0AA88W2G4_9ASTE</name>
<dbReference type="Pfam" id="PF01294">
    <property type="entry name" value="Ribosomal_L13e"/>
    <property type="match status" value="1"/>
</dbReference>
<evidence type="ECO:0000313" key="5">
    <source>
        <dbReference type="Proteomes" id="UP001188597"/>
    </source>
</evidence>
<evidence type="ECO:0000256" key="2">
    <source>
        <dbReference type="ARBA" id="ARBA00022980"/>
    </source>
</evidence>
<evidence type="ECO:0000256" key="3">
    <source>
        <dbReference type="ARBA" id="ARBA00023274"/>
    </source>
</evidence>
<protein>
    <submittedName>
        <fullName evidence="4">Uncharacterized protein</fullName>
    </submittedName>
</protein>
<comment type="caution">
    <text evidence="4">The sequence shown here is derived from an EMBL/GenBank/DDBJ whole genome shotgun (WGS) entry which is preliminary data.</text>
</comment>
<dbReference type="EMBL" id="JAVXUP010000921">
    <property type="protein sequence ID" value="KAK3018730.1"/>
    <property type="molecule type" value="Genomic_DNA"/>
</dbReference>
<evidence type="ECO:0000256" key="1">
    <source>
        <dbReference type="ARBA" id="ARBA00005640"/>
    </source>
</evidence>
<comment type="similarity">
    <text evidence="1">Belongs to the eukaryotic ribosomal protein eL13 family.</text>
</comment>
<keyword evidence="5" id="KW-1185">Reference proteome</keyword>
<dbReference type="GO" id="GO:0005840">
    <property type="term" value="C:ribosome"/>
    <property type="evidence" value="ECO:0007669"/>
    <property type="project" value="UniProtKB-KW"/>
</dbReference>
<reference evidence="4" key="1">
    <citation type="submission" date="2022-12" db="EMBL/GenBank/DDBJ databases">
        <title>Draft genome assemblies for two species of Escallonia (Escalloniales).</title>
        <authorList>
            <person name="Chanderbali A."/>
            <person name="Dervinis C."/>
            <person name="Anghel I."/>
            <person name="Soltis D."/>
            <person name="Soltis P."/>
            <person name="Zapata F."/>
        </authorList>
    </citation>
    <scope>NUCLEOTIDE SEQUENCE</scope>
    <source>
        <strain evidence="4">UCBG64.0493</strain>
        <tissue evidence="4">Leaf</tissue>
    </source>
</reference>